<dbReference type="RefSeq" id="WP_200163132.1">
    <property type="nucleotide sequence ID" value="NZ_JAENIH010000001.1"/>
</dbReference>
<feature type="compositionally biased region" description="Basic and acidic residues" evidence="1">
    <location>
        <begin position="48"/>
        <end position="64"/>
    </location>
</feature>
<evidence type="ECO:0000256" key="2">
    <source>
        <dbReference type="SAM" id="Phobius"/>
    </source>
</evidence>
<keyword evidence="2" id="KW-0472">Membrane</keyword>
<reference evidence="3" key="1">
    <citation type="journal article" date="2014" name="Int. J. Syst. Evol. Microbiol.">
        <title>Complete genome sequence of Corynebacterium casei LMG S-19264T (=DSM 44701T), isolated from a smear-ripened cheese.</title>
        <authorList>
            <consortium name="US DOE Joint Genome Institute (JGI-PGF)"/>
            <person name="Walter F."/>
            <person name="Albersmeier A."/>
            <person name="Kalinowski J."/>
            <person name="Ruckert C."/>
        </authorList>
    </citation>
    <scope>NUCLEOTIDE SEQUENCE</scope>
    <source>
        <strain evidence="3">KCTC 12870</strain>
    </source>
</reference>
<name>A0A8J3DBN0_9BACT</name>
<sequence length="375" mass="42579">MSDERENNGEDRRPMSDRRTFASKFENKEPEPDLNSPLQTDSVPTDQPPKRLLDPEPRLGKDLSHQNFSSTPGKLGRLEGDSPLERLRPYLVISLLAIFFIAIVAYNLAHRDELKSQVSVENKENVVETLPAVLPLSSRRDDGVLNQAIGVTEDNTITLGGYERLKRLSSIILRGQIQISGEIFSFNLFGRRPNYYRLVCQINDADQYIVGFDGKTAWEEYKREGSSVKSTTLSKQQEQEIRSIADFDLPPQKYILASEYSVDRHTPTMTATYVTRELIDNTMYDIIQIKEDGKPAITCFLGSSNNLLYQTIVRVEGIEQRVVYENYRKIDGVYVPFHREQYTDGKLVATIQIESADFNPGTLIGLFSQPNSPSQ</sequence>
<keyword evidence="2" id="KW-1133">Transmembrane helix</keyword>
<gene>
    <name evidence="3" type="ORF">GCM10007047_14870</name>
</gene>
<keyword evidence="2" id="KW-0812">Transmembrane</keyword>
<comment type="caution">
    <text evidence="3">The sequence shown here is derived from an EMBL/GenBank/DDBJ whole genome shotgun (WGS) entry which is preliminary data.</text>
</comment>
<feature type="compositionally biased region" description="Basic and acidic residues" evidence="1">
    <location>
        <begin position="1"/>
        <end position="31"/>
    </location>
</feature>
<keyword evidence="4" id="KW-1185">Reference proteome</keyword>
<protein>
    <submittedName>
        <fullName evidence="3">Uncharacterized protein</fullName>
    </submittedName>
</protein>
<dbReference type="Proteomes" id="UP000642829">
    <property type="component" value="Unassembled WGS sequence"/>
</dbReference>
<proteinExistence type="predicted"/>
<accession>A0A8J3DBN0</accession>
<dbReference type="EMBL" id="BMXG01000007">
    <property type="protein sequence ID" value="GHB99613.1"/>
    <property type="molecule type" value="Genomic_DNA"/>
</dbReference>
<feature type="region of interest" description="Disordered" evidence="1">
    <location>
        <begin position="1"/>
        <end position="80"/>
    </location>
</feature>
<feature type="compositionally biased region" description="Polar residues" evidence="1">
    <location>
        <begin position="36"/>
        <end position="45"/>
    </location>
</feature>
<evidence type="ECO:0000313" key="4">
    <source>
        <dbReference type="Proteomes" id="UP000642829"/>
    </source>
</evidence>
<reference evidence="3" key="2">
    <citation type="submission" date="2020-09" db="EMBL/GenBank/DDBJ databases">
        <authorList>
            <person name="Sun Q."/>
            <person name="Kim S."/>
        </authorList>
    </citation>
    <scope>NUCLEOTIDE SEQUENCE</scope>
    <source>
        <strain evidence="3">KCTC 12870</strain>
    </source>
</reference>
<evidence type="ECO:0000313" key="3">
    <source>
        <dbReference type="EMBL" id="GHB99613.1"/>
    </source>
</evidence>
<feature type="transmembrane region" description="Helical" evidence="2">
    <location>
        <begin position="90"/>
        <end position="109"/>
    </location>
</feature>
<organism evidence="3 4">
    <name type="scientific">Cerasicoccus arenae</name>
    <dbReference type="NCBI Taxonomy" id="424488"/>
    <lineage>
        <taxon>Bacteria</taxon>
        <taxon>Pseudomonadati</taxon>
        <taxon>Verrucomicrobiota</taxon>
        <taxon>Opitutia</taxon>
        <taxon>Puniceicoccales</taxon>
        <taxon>Cerasicoccaceae</taxon>
        <taxon>Cerasicoccus</taxon>
    </lineage>
</organism>
<evidence type="ECO:0000256" key="1">
    <source>
        <dbReference type="SAM" id="MobiDB-lite"/>
    </source>
</evidence>
<dbReference type="AlphaFoldDB" id="A0A8J3DBN0"/>